<dbReference type="EMBL" id="VLTL01000002">
    <property type="protein sequence ID" value="KAA0172185.1"/>
    <property type="molecule type" value="Genomic_DNA"/>
</dbReference>
<evidence type="ECO:0000313" key="35">
    <source>
        <dbReference type="Proteomes" id="UP000324907"/>
    </source>
</evidence>
<dbReference type="EMBL" id="VLTN01000041">
    <property type="protein sequence ID" value="KAA0149590.1"/>
    <property type="molecule type" value="Genomic_DNA"/>
</dbReference>
<dbReference type="Proteomes" id="UP000323011">
    <property type="component" value="Unassembled WGS sequence"/>
</dbReference>
<dbReference type="AlphaFoldDB" id="A0A5A8CC39"/>
<dbReference type="PANTHER" id="PTHR23512:SF3">
    <property type="entry name" value="MAJOR FACILITATOR SUPERFAMILY DOMAIN-CONTAINING PROTEIN 1"/>
    <property type="match status" value="1"/>
</dbReference>
<comment type="catalytic activity">
    <reaction evidence="15">
        <text>L-arginyl-L-alpha-amino acid(out) = L-arginyl-L-alpha-amino acid(in)</text>
        <dbReference type="Rhea" id="RHEA:79371"/>
        <dbReference type="ChEBI" id="CHEBI:84315"/>
    </reaction>
</comment>
<dbReference type="InterPro" id="IPR005829">
    <property type="entry name" value="Sugar_transporter_CS"/>
</dbReference>
<dbReference type="Proteomes" id="UP000324907">
    <property type="component" value="Unassembled WGS sequence"/>
</dbReference>
<feature type="region of interest" description="Disordered" evidence="25">
    <location>
        <begin position="487"/>
        <end position="509"/>
    </location>
</feature>
<feature type="transmembrane region" description="Helical" evidence="26">
    <location>
        <begin position="263"/>
        <end position="288"/>
    </location>
</feature>
<evidence type="ECO:0000256" key="1">
    <source>
        <dbReference type="ARBA" id="ARBA00004155"/>
    </source>
</evidence>
<evidence type="ECO:0000256" key="17">
    <source>
        <dbReference type="ARBA" id="ARBA00044903"/>
    </source>
</evidence>
<dbReference type="InterPro" id="IPR011701">
    <property type="entry name" value="MFS"/>
</dbReference>
<evidence type="ECO:0000256" key="20">
    <source>
        <dbReference type="ARBA" id="ARBA00044924"/>
    </source>
</evidence>
<protein>
    <recommendedName>
        <fullName evidence="21">Lysosomal dipeptide transporter MFSD1</fullName>
    </recommendedName>
    <alternativeName>
        <fullName evidence="22">Major facilitator superfamily domain-containing protein 1</fullName>
    </alternativeName>
</protein>
<gene>
    <name evidence="32" type="ORF">FNF27_01401</name>
    <name evidence="31" type="ORF">FNF28_00188</name>
    <name evidence="29" type="ORF">FNF29_05802</name>
    <name evidence="30" type="ORF">FNF31_06658</name>
</gene>
<evidence type="ECO:0000256" key="26">
    <source>
        <dbReference type="SAM" id="Phobius"/>
    </source>
</evidence>
<evidence type="ECO:0000256" key="13">
    <source>
        <dbReference type="ARBA" id="ARBA00044893"/>
    </source>
</evidence>
<evidence type="ECO:0000256" key="27">
    <source>
        <dbReference type="SAM" id="SignalP"/>
    </source>
</evidence>
<comment type="catalytic activity">
    <reaction evidence="19">
        <text>L-alanyl-L-lysine(out) = L-alanyl-L-lysine(in)</text>
        <dbReference type="Rhea" id="RHEA:79415"/>
        <dbReference type="ChEBI" id="CHEBI:192470"/>
    </reaction>
</comment>
<feature type="transmembrane region" description="Helical" evidence="26">
    <location>
        <begin position="318"/>
        <end position="338"/>
    </location>
</feature>
<evidence type="ECO:0000313" key="34">
    <source>
        <dbReference type="Proteomes" id="UP000323011"/>
    </source>
</evidence>
<evidence type="ECO:0000313" key="33">
    <source>
        <dbReference type="Proteomes" id="UP000322899"/>
    </source>
</evidence>
<dbReference type="OMA" id="PEIGYSN"/>
<evidence type="ECO:0000256" key="16">
    <source>
        <dbReference type="ARBA" id="ARBA00044900"/>
    </source>
</evidence>
<evidence type="ECO:0000313" key="32">
    <source>
        <dbReference type="EMBL" id="KAA0177071.1"/>
    </source>
</evidence>
<feature type="chain" id="PRO_5033472855" description="Lysosomal dipeptide transporter MFSD1" evidence="27">
    <location>
        <begin position="36"/>
        <end position="509"/>
    </location>
</feature>
<accession>A0A5A8CC39</accession>
<evidence type="ECO:0000256" key="14">
    <source>
        <dbReference type="ARBA" id="ARBA00044898"/>
    </source>
</evidence>
<evidence type="ECO:0000313" key="29">
    <source>
        <dbReference type="EMBL" id="KAA0149590.1"/>
    </source>
</evidence>
<feature type="domain" description="Major facilitator superfamily (MFS) profile" evidence="28">
    <location>
        <begin position="273"/>
        <end position="509"/>
    </location>
</feature>
<feature type="transmembrane region" description="Helical" evidence="26">
    <location>
        <begin position="122"/>
        <end position="140"/>
    </location>
</feature>
<comment type="catalytic activity">
    <reaction evidence="11">
        <text>L-alpha-aminoacyl-L-histidine(out) = L-alpha-aminoacyl-L-histidine(in)</text>
        <dbReference type="Rhea" id="RHEA:79375"/>
        <dbReference type="ChEBI" id="CHEBI:229967"/>
    </reaction>
</comment>
<feature type="transmembrane region" description="Helical" evidence="26">
    <location>
        <begin position="66"/>
        <end position="87"/>
    </location>
</feature>
<evidence type="ECO:0000259" key="28">
    <source>
        <dbReference type="PROSITE" id="PS50850"/>
    </source>
</evidence>
<dbReference type="Proteomes" id="UP000322899">
    <property type="component" value="Unassembled WGS sequence"/>
</dbReference>
<dbReference type="PROSITE" id="PS50850">
    <property type="entry name" value="MFS"/>
    <property type="match status" value="1"/>
</dbReference>
<evidence type="ECO:0000256" key="8">
    <source>
        <dbReference type="ARBA" id="ARBA00044876"/>
    </source>
</evidence>
<dbReference type="InterPro" id="IPR052187">
    <property type="entry name" value="MFSD1"/>
</dbReference>
<keyword evidence="34" id="KW-1185">Reference proteome</keyword>
<dbReference type="SUPFAM" id="SSF103473">
    <property type="entry name" value="MFS general substrate transporter"/>
    <property type="match status" value="1"/>
</dbReference>
<keyword evidence="27" id="KW-0732">Signal</keyword>
<dbReference type="InterPro" id="IPR020846">
    <property type="entry name" value="MFS_dom"/>
</dbReference>
<dbReference type="GO" id="GO:0022857">
    <property type="term" value="F:transmembrane transporter activity"/>
    <property type="evidence" value="ECO:0007669"/>
    <property type="project" value="InterPro"/>
</dbReference>
<comment type="catalytic activity">
    <reaction evidence="9">
        <text>L-histidyl-glycine(out) = L-histidyl-glycine(in)</text>
        <dbReference type="Rhea" id="RHEA:79395"/>
        <dbReference type="ChEBI" id="CHEBI:229957"/>
    </reaction>
</comment>
<dbReference type="EMBL" id="VLTM01000107">
    <property type="protein sequence ID" value="KAA0152283.1"/>
    <property type="molecule type" value="Genomic_DNA"/>
</dbReference>
<evidence type="ECO:0000256" key="24">
    <source>
        <dbReference type="ARBA" id="ARBA00046376"/>
    </source>
</evidence>
<dbReference type="EMBL" id="VLTO01000005">
    <property type="protein sequence ID" value="KAA0177071.1"/>
    <property type="molecule type" value="Genomic_DNA"/>
</dbReference>
<evidence type="ECO:0000256" key="12">
    <source>
        <dbReference type="ARBA" id="ARBA00044891"/>
    </source>
</evidence>
<keyword evidence="6 26" id="KW-0472">Membrane</keyword>
<organism evidence="29 34">
    <name type="scientific">Cafeteria roenbergensis</name>
    <name type="common">Marine flagellate</name>
    <dbReference type="NCBI Taxonomy" id="33653"/>
    <lineage>
        <taxon>Eukaryota</taxon>
        <taxon>Sar</taxon>
        <taxon>Stramenopiles</taxon>
        <taxon>Bigyra</taxon>
        <taxon>Opalozoa</taxon>
        <taxon>Bicosoecida</taxon>
        <taxon>Cafeteriaceae</taxon>
        <taxon>Cafeteria</taxon>
    </lineage>
</organism>
<comment type="catalytic activity">
    <reaction evidence="20">
        <text>L-lysyl-glycine(out) = L-lysyl-glycine(in)</text>
        <dbReference type="Rhea" id="RHEA:79407"/>
        <dbReference type="ChEBI" id="CHEBI:191202"/>
    </reaction>
</comment>
<keyword evidence="5 26" id="KW-1133">Transmembrane helix</keyword>
<comment type="subcellular location">
    <subcellularLocation>
        <location evidence="1">Lysosome membrane</location>
        <topology evidence="1">Multi-pass membrane protein</topology>
    </subcellularLocation>
</comment>
<evidence type="ECO:0000256" key="6">
    <source>
        <dbReference type="ARBA" id="ARBA00023136"/>
    </source>
</evidence>
<dbReference type="OrthoDB" id="424834at2759"/>
<feature type="compositionally biased region" description="Basic and acidic residues" evidence="25">
    <location>
        <begin position="487"/>
        <end position="498"/>
    </location>
</feature>
<keyword evidence="3" id="KW-0813">Transport</keyword>
<comment type="similarity">
    <text evidence="2">Belongs to the major facilitator superfamily.</text>
</comment>
<comment type="catalytic activity">
    <reaction evidence="14">
        <text>L-aspartyl-L-lysine(out) = L-aspartyl-L-lysine(in)</text>
        <dbReference type="Rhea" id="RHEA:79411"/>
        <dbReference type="ChEBI" id="CHEBI:229953"/>
    </reaction>
</comment>
<evidence type="ECO:0000256" key="25">
    <source>
        <dbReference type="SAM" id="MobiDB-lite"/>
    </source>
</evidence>
<proteinExistence type="inferred from homology"/>
<evidence type="ECO:0000256" key="15">
    <source>
        <dbReference type="ARBA" id="ARBA00044899"/>
    </source>
</evidence>
<feature type="transmembrane region" description="Helical" evidence="26">
    <location>
        <begin position="345"/>
        <end position="364"/>
    </location>
</feature>
<feature type="transmembrane region" description="Helical" evidence="26">
    <location>
        <begin position="94"/>
        <end position="116"/>
    </location>
</feature>
<dbReference type="GO" id="GO:0005765">
    <property type="term" value="C:lysosomal membrane"/>
    <property type="evidence" value="ECO:0007669"/>
    <property type="project" value="UniProtKB-SubCell"/>
</dbReference>
<evidence type="ECO:0000256" key="4">
    <source>
        <dbReference type="ARBA" id="ARBA00022692"/>
    </source>
</evidence>
<feature type="transmembrane region" description="Helical" evidence="26">
    <location>
        <begin position="376"/>
        <end position="398"/>
    </location>
</feature>
<keyword evidence="4 26" id="KW-0812">Transmembrane</keyword>
<dbReference type="PROSITE" id="PS00216">
    <property type="entry name" value="SUGAR_TRANSPORT_1"/>
    <property type="match status" value="1"/>
</dbReference>
<evidence type="ECO:0000256" key="21">
    <source>
        <dbReference type="ARBA" id="ARBA00044985"/>
    </source>
</evidence>
<sequence length="509" mass="52317">MGTRKPEETGAPSWKAWRWVALTLSCLVLLGPYAAFDNPAATNPQLREHMRDQGLNAGSTFDESYALLYTVYSIPNTVLPLLGGAMTDRLSPRVMLVALSVTQFAGQCIFAIGTGLRSWDTMLGGRVVFGLGGEVLTVVNSFLVSRWFAGAELGTALAIIVGFGRGCSVLNDGVSPLFTDPTDAYWLSAGLCAVSCCAAVGVALLDGKRVQSAGMAEHSDEVAGEVPLADHAESGEGVAAPRPGGAAPSPGCLASGQAMLRSAIAALGSFTTAFWVLSAAFVIGAASISSYNNVATDYLKFRWGIRQPDADSSQRRGLTLGIIYLVSAVTAPMAGALVDRFGRRWPLMLAGMVIAACSHALLGLPPLWAVPVEVTHALLGVAYALFASSNWSLVPLLVPPKLGGSSYGVATALQNIGLAIFPLAVSALQPRSGGAQGACSGLVASLGGEWGYTCTEALLLAMAAASAAATAALGCLEAAAVRSCAERLDDADPPKDKGGASAPLLINGE</sequence>
<evidence type="ECO:0000313" key="30">
    <source>
        <dbReference type="EMBL" id="KAA0152283.1"/>
    </source>
</evidence>
<dbReference type="Proteomes" id="UP000325113">
    <property type="component" value="Unassembled WGS sequence"/>
</dbReference>
<comment type="catalytic activity">
    <reaction evidence="16">
        <text>L-lysyl-L-lysine(out) = L-lysyl-L-lysine(in)</text>
        <dbReference type="Rhea" id="RHEA:79403"/>
        <dbReference type="ChEBI" id="CHEBI:229956"/>
    </reaction>
</comment>
<evidence type="ECO:0000256" key="5">
    <source>
        <dbReference type="ARBA" id="ARBA00022989"/>
    </source>
</evidence>
<comment type="catalytic activity">
    <reaction evidence="17">
        <text>L-arginyl-glycine(out) = L-arginyl-glycine(in)</text>
        <dbReference type="Rhea" id="RHEA:79391"/>
        <dbReference type="ChEBI" id="CHEBI:229955"/>
    </reaction>
</comment>
<evidence type="ECO:0000256" key="19">
    <source>
        <dbReference type="ARBA" id="ARBA00044919"/>
    </source>
</evidence>
<comment type="catalytic activity">
    <reaction evidence="18">
        <text>L-histidyl-L-alpha-amino acid(out) = L-histidyl-L-alpha-amino acid(in)</text>
        <dbReference type="Rhea" id="RHEA:79379"/>
        <dbReference type="ChEBI" id="CHEBI:229964"/>
    </reaction>
</comment>
<evidence type="ECO:0000256" key="23">
    <source>
        <dbReference type="ARBA" id="ARBA00045709"/>
    </source>
</evidence>
<comment type="catalytic activity">
    <reaction evidence="8">
        <text>L-lysyl-L-alanine(out) = L-lysyl-L-alanine(in)</text>
        <dbReference type="Rhea" id="RHEA:79399"/>
        <dbReference type="ChEBI" id="CHEBI:229954"/>
    </reaction>
</comment>
<dbReference type="InterPro" id="IPR036259">
    <property type="entry name" value="MFS_trans_sf"/>
</dbReference>
<dbReference type="Pfam" id="PF07690">
    <property type="entry name" value="MFS_1"/>
    <property type="match status" value="1"/>
</dbReference>
<comment type="caution">
    <text evidence="29">The sequence shown here is derived from an EMBL/GenBank/DDBJ whole genome shotgun (WGS) entry which is preliminary data.</text>
</comment>
<evidence type="ECO:0000256" key="7">
    <source>
        <dbReference type="ARBA" id="ARBA00023228"/>
    </source>
</evidence>
<keyword evidence="7" id="KW-0458">Lysosome</keyword>
<feature type="signal peptide" evidence="27">
    <location>
        <begin position="1"/>
        <end position="35"/>
    </location>
</feature>
<feature type="transmembrane region" description="Helical" evidence="26">
    <location>
        <begin position="147"/>
        <end position="164"/>
    </location>
</feature>
<dbReference type="PANTHER" id="PTHR23512">
    <property type="entry name" value="MAJOR FACILITATOR SUPERFAMILY DOMAIN-CONTAINING PROTEIN 1"/>
    <property type="match status" value="1"/>
</dbReference>
<feature type="transmembrane region" description="Helical" evidence="26">
    <location>
        <begin position="184"/>
        <end position="205"/>
    </location>
</feature>
<comment type="function">
    <text evidence="23">Lysosomal dipeptide uniporter that selectively exports lysine, arginine or histidine-containing dipeptides with a net positive charge from the lysosome lumen into the cytosol. Could play a role in a specific type of protein O-glycosylation indirectly regulating macrophages migration and tissue invasion. Also essential for liver homeostasis.</text>
</comment>
<comment type="catalytic activity">
    <reaction evidence="13">
        <text>L-alpha-aminoacyl-L-lysine(out) = L-alpha-aminoacyl-L-lysine(in)</text>
        <dbReference type="Rhea" id="RHEA:79383"/>
        <dbReference type="ChEBI" id="CHEBI:229966"/>
    </reaction>
</comment>
<evidence type="ECO:0000313" key="36">
    <source>
        <dbReference type="Proteomes" id="UP000325113"/>
    </source>
</evidence>
<evidence type="ECO:0000256" key="11">
    <source>
        <dbReference type="ARBA" id="ARBA00044884"/>
    </source>
</evidence>
<evidence type="ECO:0000256" key="9">
    <source>
        <dbReference type="ARBA" id="ARBA00044878"/>
    </source>
</evidence>
<dbReference type="Gene3D" id="1.20.1250.20">
    <property type="entry name" value="MFS general substrate transporter like domains"/>
    <property type="match status" value="2"/>
</dbReference>
<evidence type="ECO:0000256" key="22">
    <source>
        <dbReference type="ARBA" id="ARBA00045018"/>
    </source>
</evidence>
<comment type="catalytic activity">
    <reaction evidence="10">
        <text>L-alpha-aminoacyl-L-arginine(out) = L-alpha-aminoacyl-L-arginine(in)</text>
        <dbReference type="Rhea" id="RHEA:79367"/>
        <dbReference type="ChEBI" id="CHEBI:229968"/>
    </reaction>
</comment>
<evidence type="ECO:0000256" key="10">
    <source>
        <dbReference type="ARBA" id="ARBA00044881"/>
    </source>
</evidence>
<name>A0A5A8CC39_CAFRO</name>
<evidence type="ECO:0000256" key="3">
    <source>
        <dbReference type="ARBA" id="ARBA00022448"/>
    </source>
</evidence>
<evidence type="ECO:0000313" key="31">
    <source>
        <dbReference type="EMBL" id="KAA0172185.1"/>
    </source>
</evidence>
<evidence type="ECO:0000256" key="18">
    <source>
        <dbReference type="ARBA" id="ARBA00044912"/>
    </source>
</evidence>
<comment type="catalytic activity">
    <reaction evidence="12">
        <text>L-lysyl-L-alpha-amino acid(out) = L-lysyl-L-alpha-amino acid(in)</text>
        <dbReference type="Rhea" id="RHEA:79387"/>
        <dbReference type="ChEBI" id="CHEBI:229965"/>
    </reaction>
</comment>
<reference evidence="33 34" key="1">
    <citation type="submission" date="2019-07" db="EMBL/GenBank/DDBJ databases">
        <title>Genomes of Cafeteria roenbergensis.</title>
        <authorList>
            <person name="Fischer M.G."/>
            <person name="Hackl T."/>
            <person name="Roman M."/>
        </authorList>
    </citation>
    <scope>NUCLEOTIDE SEQUENCE [LARGE SCALE GENOMIC DNA]</scope>
    <source>
        <strain evidence="29 34">BVI</strain>
        <strain evidence="30 36">Cflag</strain>
        <strain evidence="32 33">E4-10P</strain>
        <strain evidence="31 35">RCC970-E3</strain>
    </source>
</reference>
<comment type="subunit">
    <text evidence="24">Homodimer. Interacts with lysosomal protein GLMP (via lumenal domain); the interaction starts while both proteins are still in the endoplasmic reticulum and is required for stabilization of MFSD1 in lysosomes but has no direct effect on its targeting to lysosomes or transporter activity.</text>
</comment>
<evidence type="ECO:0000256" key="2">
    <source>
        <dbReference type="ARBA" id="ARBA00008335"/>
    </source>
</evidence>